<dbReference type="Gene3D" id="1.50.10.10">
    <property type="match status" value="1"/>
</dbReference>
<dbReference type="SUPFAM" id="SSF48225">
    <property type="entry name" value="Seven-hairpin glycosidases"/>
    <property type="match status" value="1"/>
</dbReference>
<keyword evidence="5" id="KW-0378">Hydrolase</keyword>
<keyword evidence="5" id="KW-0326">Glycosidase</keyword>
<dbReference type="EC" id="3.2.1.-" evidence="5"/>
<dbReference type="GO" id="GO:0044322">
    <property type="term" value="C:endoplasmic reticulum quality control compartment"/>
    <property type="evidence" value="ECO:0007669"/>
    <property type="project" value="GOC"/>
</dbReference>
<evidence type="ECO:0000256" key="1">
    <source>
        <dbReference type="ARBA" id="ARBA00004240"/>
    </source>
</evidence>
<dbReference type="EMBL" id="UZAD01007804">
    <property type="protein sequence ID" value="VDN88388.1"/>
    <property type="molecule type" value="Genomic_DNA"/>
</dbReference>
<evidence type="ECO:0000256" key="4">
    <source>
        <dbReference type="ARBA" id="ARBA00023180"/>
    </source>
</evidence>
<dbReference type="InterPro" id="IPR001382">
    <property type="entry name" value="Glyco_hydro_47"/>
</dbReference>
<evidence type="ECO:0000313" key="8">
    <source>
        <dbReference type="WBParaSite" id="BPAG_0000723701-mRNA-1"/>
    </source>
</evidence>
<dbReference type="AlphaFoldDB" id="A0A0N4TG99"/>
<sequence length="200" mass="23410">AGIGAGIDSYYEYCLKAYILLGDEGYLYRFNKVILSVLQHYDAIMRYVNKGPLFIDVHMHKPTIAARTYMDSLLAFWPGIQVLKGDLKAAIEFHETLYQVIKRHKFLPEAFTHDLQVHWAQHPIRPEFIESTYLLYRATKDEHYLHVAKNILDSMNKFLRVECGFAAVGDIRSMNHEDRYESMQSFLCINELTLLELLRF</sequence>
<organism evidence="8">
    <name type="scientific">Brugia pahangi</name>
    <name type="common">Filarial nematode worm</name>
    <dbReference type="NCBI Taxonomy" id="6280"/>
    <lineage>
        <taxon>Eukaryota</taxon>
        <taxon>Metazoa</taxon>
        <taxon>Ecdysozoa</taxon>
        <taxon>Nematoda</taxon>
        <taxon>Chromadorea</taxon>
        <taxon>Rhabditida</taxon>
        <taxon>Spirurina</taxon>
        <taxon>Spiruromorpha</taxon>
        <taxon>Filarioidea</taxon>
        <taxon>Onchocercidae</taxon>
        <taxon>Brugia</taxon>
    </lineage>
</organism>
<evidence type="ECO:0000313" key="6">
    <source>
        <dbReference type="EMBL" id="VDN88388.1"/>
    </source>
</evidence>
<name>A0A0N4TG99_BRUPA</name>
<evidence type="ECO:0000313" key="7">
    <source>
        <dbReference type="Proteomes" id="UP000278627"/>
    </source>
</evidence>
<dbReference type="PANTHER" id="PTHR45679:SF2">
    <property type="entry name" value="ER DEGRADATION-ENHANCING ALPHA-MANNOSIDASE-LIKE PROTEIN 3"/>
    <property type="match status" value="1"/>
</dbReference>
<dbReference type="WBParaSite" id="BPAG_0000723701-mRNA-1">
    <property type="protein sequence ID" value="BPAG_0000723701-mRNA-1"/>
    <property type="gene ID" value="BPAG_0000723701"/>
</dbReference>
<dbReference type="STRING" id="6280.A0A0N4TG99"/>
<dbReference type="PRINTS" id="PR00747">
    <property type="entry name" value="GLYHDRLASE47"/>
</dbReference>
<keyword evidence="7" id="KW-1185">Reference proteome</keyword>
<dbReference type="GO" id="GO:1904380">
    <property type="term" value="P:endoplasmic reticulum mannose trimming"/>
    <property type="evidence" value="ECO:0007669"/>
    <property type="project" value="InterPro"/>
</dbReference>
<dbReference type="GO" id="GO:0004571">
    <property type="term" value="F:mannosyl-oligosaccharide 1,2-alpha-mannosidase activity"/>
    <property type="evidence" value="ECO:0007669"/>
    <property type="project" value="InterPro"/>
</dbReference>
<dbReference type="InterPro" id="IPR012341">
    <property type="entry name" value="6hp_glycosidase-like_sf"/>
</dbReference>
<dbReference type="InterPro" id="IPR044674">
    <property type="entry name" value="EDEM1/2/3"/>
</dbReference>
<proteinExistence type="inferred from homology"/>
<dbReference type="Proteomes" id="UP000278627">
    <property type="component" value="Unassembled WGS sequence"/>
</dbReference>
<keyword evidence="3" id="KW-0256">Endoplasmic reticulum</keyword>
<comment type="subcellular location">
    <subcellularLocation>
        <location evidence="1">Endoplasmic reticulum</location>
    </subcellularLocation>
</comment>
<accession>A0A0N4TG99</accession>
<dbReference type="Pfam" id="PF01532">
    <property type="entry name" value="Glyco_hydro_47"/>
    <property type="match status" value="1"/>
</dbReference>
<evidence type="ECO:0000256" key="3">
    <source>
        <dbReference type="ARBA" id="ARBA00022824"/>
    </source>
</evidence>
<dbReference type="PANTHER" id="PTHR45679">
    <property type="entry name" value="ER DEGRADATION-ENHANCING ALPHA-MANNOSIDASE-LIKE PROTEIN 2"/>
    <property type="match status" value="1"/>
</dbReference>
<comment type="similarity">
    <text evidence="2 5">Belongs to the glycosyl hydrolase 47 family.</text>
</comment>
<dbReference type="GO" id="GO:0005975">
    <property type="term" value="P:carbohydrate metabolic process"/>
    <property type="evidence" value="ECO:0007669"/>
    <property type="project" value="InterPro"/>
</dbReference>
<keyword evidence="4" id="KW-0325">Glycoprotein</keyword>
<evidence type="ECO:0000256" key="5">
    <source>
        <dbReference type="RuleBase" id="RU361193"/>
    </source>
</evidence>
<reference evidence="8" key="1">
    <citation type="submission" date="2017-02" db="UniProtKB">
        <authorList>
            <consortium name="WormBaseParasite"/>
        </authorList>
    </citation>
    <scope>IDENTIFICATION</scope>
</reference>
<dbReference type="GO" id="GO:0016020">
    <property type="term" value="C:membrane"/>
    <property type="evidence" value="ECO:0007669"/>
    <property type="project" value="InterPro"/>
</dbReference>
<protein>
    <recommendedName>
        <fullName evidence="5">alpha-1,2-Mannosidase</fullName>
        <ecNumber evidence="5">3.2.1.-</ecNumber>
    </recommendedName>
</protein>
<dbReference type="InterPro" id="IPR036026">
    <property type="entry name" value="Seven-hairpin_glycosidases"/>
</dbReference>
<dbReference type="GO" id="GO:0005509">
    <property type="term" value="F:calcium ion binding"/>
    <property type="evidence" value="ECO:0007669"/>
    <property type="project" value="InterPro"/>
</dbReference>
<evidence type="ECO:0000256" key="2">
    <source>
        <dbReference type="ARBA" id="ARBA00007658"/>
    </source>
</evidence>
<gene>
    <name evidence="6" type="ORF">BPAG_LOCUS7202</name>
</gene>
<reference evidence="6 7" key="2">
    <citation type="submission" date="2018-11" db="EMBL/GenBank/DDBJ databases">
        <authorList>
            <consortium name="Pathogen Informatics"/>
        </authorList>
    </citation>
    <scope>NUCLEOTIDE SEQUENCE [LARGE SCALE GENOMIC DNA]</scope>
</reference>